<evidence type="ECO:0000313" key="2">
    <source>
        <dbReference type="WBParaSite" id="nRc.2.0.1.t02803-RA"/>
    </source>
</evidence>
<dbReference type="WBParaSite" id="nRc.2.0.1.t02803-RA">
    <property type="protein sequence ID" value="nRc.2.0.1.t02803-RA"/>
    <property type="gene ID" value="nRc.2.0.1.g02803"/>
</dbReference>
<dbReference type="Proteomes" id="UP000887565">
    <property type="component" value="Unplaced"/>
</dbReference>
<organism evidence="1 2">
    <name type="scientific">Romanomermis culicivorax</name>
    <name type="common">Nematode worm</name>
    <dbReference type="NCBI Taxonomy" id="13658"/>
    <lineage>
        <taxon>Eukaryota</taxon>
        <taxon>Metazoa</taxon>
        <taxon>Ecdysozoa</taxon>
        <taxon>Nematoda</taxon>
        <taxon>Enoplea</taxon>
        <taxon>Dorylaimia</taxon>
        <taxon>Mermithida</taxon>
        <taxon>Mermithoidea</taxon>
        <taxon>Mermithidae</taxon>
        <taxon>Romanomermis</taxon>
    </lineage>
</organism>
<protein>
    <submittedName>
        <fullName evidence="2">Uncharacterized protein</fullName>
    </submittedName>
</protein>
<dbReference type="AlphaFoldDB" id="A0A915HLF4"/>
<accession>A0A915HLF4</accession>
<proteinExistence type="predicted"/>
<evidence type="ECO:0000313" key="1">
    <source>
        <dbReference type="Proteomes" id="UP000887565"/>
    </source>
</evidence>
<sequence length="128" mass="13220">MVVSGAAASPSMARGYPFAPRLVHYGLAELSSEAAFEDLAGSEIDGNRAPAPVEIASWEITAPGIAMVEVLLCSPITVLKKEGGLNSQILPLVILGNSAANKAIVAAAPASLRSYRTSAHPAGPLHWF</sequence>
<name>A0A915HLF4_ROMCU</name>
<reference evidence="2" key="1">
    <citation type="submission" date="2022-11" db="UniProtKB">
        <authorList>
            <consortium name="WormBaseParasite"/>
        </authorList>
    </citation>
    <scope>IDENTIFICATION</scope>
</reference>
<keyword evidence="1" id="KW-1185">Reference proteome</keyword>